<dbReference type="PROSITE" id="PS00460">
    <property type="entry name" value="GLUTATHIONE_PEROXID_1"/>
    <property type="match status" value="1"/>
</dbReference>
<dbReference type="STRING" id="5762.D2VKW5"/>
<dbReference type="Pfam" id="PF00255">
    <property type="entry name" value="GSHPx"/>
    <property type="match status" value="1"/>
</dbReference>
<dbReference type="GO" id="GO:0004601">
    <property type="term" value="F:peroxidase activity"/>
    <property type="evidence" value="ECO:0007669"/>
    <property type="project" value="UniProtKB-KW"/>
</dbReference>
<dbReference type="GO" id="GO:0006979">
    <property type="term" value="P:response to oxidative stress"/>
    <property type="evidence" value="ECO:0007669"/>
    <property type="project" value="InterPro"/>
</dbReference>
<evidence type="ECO:0000313" key="6">
    <source>
        <dbReference type="EMBL" id="EFC42438.1"/>
    </source>
</evidence>
<dbReference type="PROSITE" id="PS00763">
    <property type="entry name" value="GLUTATHIONE_PEROXID_2"/>
    <property type="match status" value="1"/>
</dbReference>
<reference evidence="6 7" key="1">
    <citation type="journal article" date="2010" name="Cell">
        <title>The genome of Naegleria gruberi illuminates early eukaryotic versatility.</title>
        <authorList>
            <person name="Fritz-Laylin L.K."/>
            <person name="Prochnik S.E."/>
            <person name="Ginger M.L."/>
            <person name="Dacks J.B."/>
            <person name="Carpenter M.L."/>
            <person name="Field M.C."/>
            <person name="Kuo A."/>
            <person name="Paredez A."/>
            <person name="Chapman J."/>
            <person name="Pham J."/>
            <person name="Shu S."/>
            <person name="Neupane R."/>
            <person name="Cipriano M."/>
            <person name="Mancuso J."/>
            <person name="Tu H."/>
            <person name="Salamov A."/>
            <person name="Lindquist E."/>
            <person name="Shapiro H."/>
            <person name="Lucas S."/>
            <person name="Grigoriev I.V."/>
            <person name="Cande W.Z."/>
            <person name="Fulton C."/>
            <person name="Rokhsar D.S."/>
            <person name="Dawson S.C."/>
        </authorList>
    </citation>
    <scope>NUCLEOTIDE SEQUENCE [LARGE SCALE GENOMIC DNA]</scope>
    <source>
        <strain evidence="6 7">NEG-M</strain>
    </source>
</reference>
<dbReference type="GeneID" id="8863074"/>
<dbReference type="PROSITE" id="PS51355">
    <property type="entry name" value="GLUTATHIONE_PEROXID_3"/>
    <property type="match status" value="1"/>
</dbReference>
<comment type="similarity">
    <text evidence="1 5">Belongs to the glutathione peroxidase family.</text>
</comment>
<feature type="active site" evidence="4">
    <location>
        <position position="18"/>
    </location>
</feature>
<dbReference type="OrthoDB" id="446890at2759"/>
<accession>D2VKW5</accession>
<dbReference type="CDD" id="cd00340">
    <property type="entry name" value="GSH_Peroxidase"/>
    <property type="match status" value="1"/>
</dbReference>
<dbReference type="FunCoup" id="D2VKW5">
    <property type="interactions" value="105"/>
</dbReference>
<dbReference type="PANTHER" id="PTHR11592">
    <property type="entry name" value="GLUTATHIONE PEROXIDASE"/>
    <property type="match status" value="1"/>
</dbReference>
<dbReference type="SUPFAM" id="SSF52833">
    <property type="entry name" value="Thioredoxin-like"/>
    <property type="match status" value="1"/>
</dbReference>
<dbReference type="PANTHER" id="PTHR11592:SF78">
    <property type="entry name" value="GLUTATHIONE PEROXIDASE"/>
    <property type="match status" value="1"/>
</dbReference>
<dbReference type="InterPro" id="IPR000889">
    <property type="entry name" value="Glutathione_peroxidase"/>
</dbReference>
<protein>
    <recommendedName>
        <fullName evidence="5">Glutathione peroxidase</fullName>
    </recommendedName>
</protein>
<keyword evidence="7" id="KW-1185">Reference proteome</keyword>
<dbReference type="VEuPathDB" id="AmoebaDB:NAEGRDRAFT_60750"/>
<dbReference type="EMBL" id="GG738879">
    <property type="protein sequence ID" value="EFC42438.1"/>
    <property type="molecule type" value="Genomic_DNA"/>
</dbReference>
<dbReference type="InParanoid" id="D2VKW5"/>
<sequence>MKNYSGKVLLIVNTASYCGFTPQLGSLQRLYERFKSRGFEVLAFPCNQFGAQEPGNKQEVCSFAAEKYNVSFTIFDKVKVNGKDAVPLFKFLKSQSKGFLTSDVKWNFTKFLVDRSGKVVGRYSPITDPESIAPIIEKLF</sequence>
<proteinExistence type="inferred from homology"/>
<organism evidence="7">
    <name type="scientific">Naegleria gruberi</name>
    <name type="common">Amoeba</name>
    <dbReference type="NCBI Taxonomy" id="5762"/>
    <lineage>
        <taxon>Eukaryota</taxon>
        <taxon>Discoba</taxon>
        <taxon>Heterolobosea</taxon>
        <taxon>Tetramitia</taxon>
        <taxon>Eutetramitia</taxon>
        <taxon>Vahlkampfiidae</taxon>
        <taxon>Naegleria</taxon>
    </lineage>
</organism>
<dbReference type="InterPro" id="IPR029759">
    <property type="entry name" value="GPX_AS"/>
</dbReference>
<dbReference type="RefSeq" id="XP_002675182.1">
    <property type="nucleotide sequence ID" value="XM_002675136.1"/>
</dbReference>
<dbReference type="eggNOG" id="KOG1651">
    <property type="taxonomic scope" value="Eukaryota"/>
</dbReference>
<dbReference type="InterPro" id="IPR036249">
    <property type="entry name" value="Thioredoxin-like_sf"/>
</dbReference>
<dbReference type="Proteomes" id="UP000006671">
    <property type="component" value="Unassembled WGS sequence"/>
</dbReference>
<dbReference type="AlphaFoldDB" id="D2VKW5"/>
<dbReference type="OMA" id="RDYTEMN"/>
<dbReference type="Gene3D" id="3.40.30.10">
    <property type="entry name" value="Glutaredoxin"/>
    <property type="match status" value="1"/>
</dbReference>
<evidence type="ECO:0000256" key="5">
    <source>
        <dbReference type="RuleBase" id="RU000499"/>
    </source>
</evidence>
<gene>
    <name evidence="6" type="ORF">NAEGRDRAFT_60750</name>
</gene>
<evidence type="ECO:0000256" key="3">
    <source>
        <dbReference type="ARBA" id="ARBA00023002"/>
    </source>
</evidence>
<evidence type="ECO:0000256" key="2">
    <source>
        <dbReference type="ARBA" id="ARBA00022559"/>
    </source>
</evidence>
<keyword evidence="3 5" id="KW-0560">Oxidoreductase</keyword>
<dbReference type="InterPro" id="IPR029760">
    <property type="entry name" value="GPX_CS"/>
</dbReference>
<dbReference type="FunFam" id="3.40.30.10:FF:000010">
    <property type="entry name" value="Glutathione peroxidase"/>
    <property type="match status" value="1"/>
</dbReference>
<keyword evidence="2 5" id="KW-0575">Peroxidase</keyword>
<dbReference type="PRINTS" id="PR01011">
    <property type="entry name" value="GLUTPROXDASE"/>
</dbReference>
<evidence type="ECO:0000256" key="4">
    <source>
        <dbReference type="PIRSR" id="PIRSR000303-1"/>
    </source>
</evidence>
<evidence type="ECO:0000313" key="7">
    <source>
        <dbReference type="Proteomes" id="UP000006671"/>
    </source>
</evidence>
<dbReference type="KEGG" id="ngr:NAEGRDRAFT_60750"/>
<evidence type="ECO:0000256" key="1">
    <source>
        <dbReference type="ARBA" id="ARBA00006926"/>
    </source>
</evidence>
<dbReference type="PIRSF" id="PIRSF000303">
    <property type="entry name" value="Glutathion_perox"/>
    <property type="match status" value="1"/>
</dbReference>
<name>D2VKW5_NAEGR</name>